<dbReference type="Proteomes" id="UP000434101">
    <property type="component" value="Unassembled WGS sequence"/>
</dbReference>
<keyword evidence="9" id="KW-1185">Reference proteome</keyword>
<dbReference type="EMBL" id="WUYX01000023">
    <property type="protein sequence ID" value="MXV61642.1"/>
    <property type="molecule type" value="Genomic_DNA"/>
</dbReference>
<feature type="transmembrane region" description="Helical" evidence="5">
    <location>
        <begin position="76"/>
        <end position="94"/>
    </location>
</feature>
<dbReference type="AlphaFoldDB" id="A0A6B0VLJ8"/>
<keyword evidence="3 5" id="KW-1133">Transmembrane helix</keyword>
<evidence type="ECO:0000256" key="2">
    <source>
        <dbReference type="ARBA" id="ARBA00022692"/>
    </source>
</evidence>
<protein>
    <submittedName>
        <fullName evidence="8">NINE protein</fullName>
    </submittedName>
</protein>
<proteinExistence type="predicted"/>
<dbReference type="InterPro" id="IPR007829">
    <property type="entry name" value="TM2"/>
</dbReference>
<accession>A0A6B0VLJ8</accession>
<evidence type="ECO:0000256" key="4">
    <source>
        <dbReference type="ARBA" id="ARBA00023136"/>
    </source>
</evidence>
<comment type="caution">
    <text evidence="8">The sequence shown here is derived from an EMBL/GenBank/DDBJ whole genome shotgun (WGS) entry which is preliminary data.</text>
</comment>
<evidence type="ECO:0000256" key="3">
    <source>
        <dbReference type="ARBA" id="ARBA00022989"/>
    </source>
</evidence>
<feature type="transmembrane region" description="Helical" evidence="5">
    <location>
        <begin position="101"/>
        <end position="127"/>
    </location>
</feature>
<feature type="domain" description="DZANK-type" evidence="7">
    <location>
        <begin position="4"/>
        <end position="61"/>
    </location>
</feature>
<feature type="domain" description="TM2" evidence="6">
    <location>
        <begin position="73"/>
        <end position="122"/>
    </location>
</feature>
<dbReference type="Pfam" id="PF05154">
    <property type="entry name" value="TM2"/>
    <property type="match status" value="1"/>
</dbReference>
<dbReference type="InterPro" id="IPR025874">
    <property type="entry name" value="DZR"/>
</dbReference>
<dbReference type="OrthoDB" id="64860at2157"/>
<keyword evidence="2 5" id="KW-0812">Transmembrane</keyword>
<evidence type="ECO:0000313" key="8">
    <source>
        <dbReference type="EMBL" id="MXV61642.1"/>
    </source>
</evidence>
<evidence type="ECO:0000259" key="6">
    <source>
        <dbReference type="Pfam" id="PF05154"/>
    </source>
</evidence>
<name>A0A6B0VLJ8_9EURY</name>
<evidence type="ECO:0000256" key="1">
    <source>
        <dbReference type="ARBA" id="ARBA00004141"/>
    </source>
</evidence>
<reference evidence="8 9" key="1">
    <citation type="submission" date="2020-01" db="EMBL/GenBank/DDBJ databases">
        <title>Natronorubrum sp. JWXQ-INN 674 isolated from Inner Mongolia Autonomous Region of China.</title>
        <authorList>
            <person name="Xue Q."/>
        </authorList>
    </citation>
    <scope>NUCLEOTIDE SEQUENCE [LARGE SCALE GENOMIC DNA]</scope>
    <source>
        <strain evidence="8 9">JWXQ-INN-674</strain>
    </source>
</reference>
<evidence type="ECO:0000313" key="9">
    <source>
        <dbReference type="Proteomes" id="UP000434101"/>
    </source>
</evidence>
<dbReference type="GO" id="GO:0016020">
    <property type="term" value="C:membrane"/>
    <property type="evidence" value="ECO:0007669"/>
    <property type="project" value="UniProtKB-SubCell"/>
</dbReference>
<evidence type="ECO:0000256" key="5">
    <source>
        <dbReference type="SAM" id="Phobius"/>
    </source>
</evidence>
<evidence type="ECO:0000259" key="7">
    <source>
        <dbReference type="Pfam" id="PF12773"/>
    </source>
</evidence>
<sequence length="145" mass="15768">MKYCLDCGEQIDADAELCPSCGVTQTTTLEGQRKDRAENEKYCFECGELINKKAEICPECGVRQYGGGSSASSDKIVAGILALLLGGIGAHKFYQGNIKYGVLYLCFFWTGIPALLGLIEGIIMLIADDLEYEQKYADGSIFGKL</sequence>
<organism evidence="8 9">
    <name type="scientific">Natronorubrum halalkaliphilum</name>
    <dbReference type="NCBI Taxonomy" id="2691917"/>
    <lineage>
        <taxon>Archaea</taxon>
        <taxon>Methanobacteriati</taxon>
        <taxon>Methanobacteriota</taxon>
        <taxon>Stenosarchaea group</taxon>
        <taxon>Halobacteria</taxon>
        <taxon>Halobacteriales</taxon>
        <taxon>Natrialbaceae</taxon>
        <taxon>Natronorubrum</taxon>
    </lineage>
</organism>
<comment type="subcellular location">
    <subcellularLocation>
        <location evidence="1">Membrane</location>
        <topology evidence="1">Multi-pass membrane protein</topology>
    </subcellularLocation>
</comment>
<dbReference type="RefSeq" id="WP_160063692.1">
    <property type="nucleotide sequence ID" value="NZ_WUYX01000023.1"/>
</dbReference>
<dbReference type="Pfam" id="PF12773">
    <property type="entry name" value="DZR"/>
    <property type="match status" value="1"/>
</dbReference>
<keyword evidence="4 5" id="KW-0472">Membrane</keyword>
<gene>
    <name evidence="8" type="ORF">GS429_06105</name>
</gene>